<feature type="compositionally biased region" description="Basic and acidic residues" evidence="11">
    <location>
        <begin position="274"/>
        <end position="296"/>
    </location>
</feature>
<feature type="region of interest" description="Disordered" evidence="11">
    <location>
        <begin position="221"/>
        <end position="383"/>
    </location>
</feature>
<dbReference type="GO" id="GO:0006368">
    <property type="term" value="P:transcription elongation by RNA polymerase II"/>
    <property type="evidence" value="ECO:0007669"/>
    <property type="project" value="TreeGrafter"/>
</dbReference>
<evidence type="ECO:0000256" key="5">
    <source>
        <dbReference type="ARBA" id="ARBA00023015"/>
    </source>
</evidence>
<keyword evidence="3 10" id="KW-0235">DNA replication</keyword>
<proteinExistence type="inferred from homology"/>
<feature type="compositionally biased region" description="Acidic residues" evidence="11">
    <location>
        <begin position="241"/>
        <end position="273"/>
    </location>
</feature>
<evidence type="ECO:0000256" key="10">
    <source>
        <dbReference type="RuleBase" id="RU367052"/>
    </source>
</evidence>
<organism evidence="13 14">
    <name type="scientific">Lolium multiflorum</name>
    <name type="common">Italian ryegrass</name>
    <name type="synonym">Lolium perenne subsp. multiflorum</name>
    <dbReference type="NCBI Taxonomy" id="4521"/>
    <lineage>
        <taxon>Eukaryota</taxon>
        <taxon>Viridiplantae</taxon>
        <taxon>Streptophyta</taxon>
        <taxon>Embryophyta</taxon>
        <taxon>Tracheophyta</taxon>
        <taxon>Spermatophyta</taxon>
        <taxon>Magnoliopsida</taxon>
        <taxon>Liliopsida</taxon>
        <taxon>Poales</taxon>
        <taxon>Poaceae</taxon>
        <taxon>BOP clade</taxon>
        <taxon>Pooideae</taxon>
        <taxon>Poodae</taxon>
        <taxon>Poeae</taxon>
        <taxon>Poeae Chloroplast Group 2 (Poeae type)</taxon>
        <taxon>Loliodinae</taxon>
        <taxon>Loliinae</taxon>
        <taxon>Lolium</taxon>
    </lineage>
</organism>
<dbReference type="InterPro" id="IPR011993">
    <property type="entry name" value="PH-like_dom_sf"/>
</dbReference>
<dbReference type="SMART" id="SM01287">
    <property type="entry name" value="Rtt106"/>
    <property type="match status" value="1"/>
</dbReference>
<keyword evidence="6" id="KW-0175">Coiled coil</keyword>
<comment type="subunit">
    <text evidence="10">Component of the FACT complex.</text>
</comment>
<name>A0AAD8TFC6_LOLMU</name>
<comment type="subcellular location">
    <subcellularLocation>
        <location evidence="10">Nucleus</location>
    </subcellularLocation>
    <subcellularLocation>
        <location evidence="10">Chromosome</location>
    </subcellularLocation>
</comment>
<comment type="function">
    <text evidence="10">Component of the FACT complex, a general chromatin factor that acts to reorganize nucleosomes. The FACT complex is involved in multiple processes that require DNA as a template such as mRNA elongation, DNA replication and DNA repair. During transcription elongation the FACT complex acts as a histone chaperone that both destabilizes and restores nucleosomal structure. It facilitates the passage of RNA polymerase II and transcription by promoting the dissociation of one histone H2A-H2B dimer from the nucleosome, then subsequently promotes the reestablishment of the nucleosome following the passage of RNA polymerase II.</text>
</comment>
<reference evidence="13" key="1">
    <citation type="submission" date="2023-07" db="EMBL/GenBank/DDBJ databases">
        <title>A chromosome-level genome assembly of Lolium multiflorum.</title>
        <authorList>
            <person name="Chen Y."/>
            <person name="Copetti D."/>
            <person name="Kolliker R."/>
            <person name="Studer B."/>
        </authorList>
    </citation>
    <scope>NUCLEOTIDE SEQUENCE</scope>
    <source>
        <strain evidence="13">02402/16</strain>
        <tissue evidence="13">Leaf</tissue>
    </source>
</reference>
<evidence type="ECO:0000313" key="13">
    <source>
        <dbReference type="EMBL" id="KAK1680603.1"/>
    </source>
</evidence>
<evidence type="ECO:0000256" key="11">
    <source>
        <dbReference type="SAM" id="MobiDB-lite"/>
    </source>
</evidence>
<evidence type="ECO:0000313" key="14">
    <source>
        <dbReference type="Proteomes" id="UP001231189"/>
    </source>
</evidence>
<dbReference type="PANTHER" id="PTHR13980">
    <property type="entry name" value="CDC68 RELATED"/>
    <property type="match status" value="1"/>
</dbReference>
<dbReference type="InterPro" id="IPR056595">
    <property type="entry name" value="Fact-SPT16_PH"/>
</dbReference>
<dbReference type="InterPro" id="IPR048969">
    <property type="entry name" value="FACT_SPT16_C"/>
</dbReference>
<keyword evidence="7 10" id="KW-0804">Transcription</keyword>
<dbReference type="InterPro" id="IPR013719">
    <property type="entry name" value="RTT106/SPT16-like_middle_dom"/>
</dbReference>
<comment type="caution">
    <text evidence="13">The sequence shown here is derived from an EMBL/GenBank/DDBJ whole genome shotgun (WGS) entry which is preliminary data.</text>
</comment>
<keyword evidence="4 10" id="KW-0227">DNA damage</keyword>
<dbReference type="Gene3D" id="2.30.29.30">
    <property type="entry name" value="Pleckstrin-homology domain (PH domain)/Phosphotyrosine-binding domain (PTB)"/>
    <property type="match status" value="1"/>
</dbReference>
<dbReference type="Pfam" id="PF08512">
    <property type="entry name" value="Rttp106-like_middle"/>
    <property type="match status" value="1"/>
</dbReference>
<dbReference type="AlphaFoldDB" id="A0AAD8TFC6"/>
<evidence type="ECO:0000256" key="8">
    <source>
        <dbReference type="ARBA" id="ARBA00023204"/>
    </source>
</evidence>
<evidence type="ECO:0000256" key="7">
    <source>
        <dbReference type="ARBA" id="ARBA00023163"/>
    </source>
</evidence>
<keyword evidence="14" id="KW-1185">Reference proteome</keyword>
<evidence type="ECO:0000256" key="6">
    <source>
        <dbReference type="ARBA" id="ARBA00023054"/>
    </source>
</evidence>
<dbReference type="Pfam" id="PF21091">
    <property type="entry name" value="SPT16_C"/>
    <property type="match status" value="1"/>
</dbReference>
<dbReference type="InterPro" id="IPR040258">
    <property type="entry name" value="Spt16"/>
</dbReference>
<keyword evidence="5 10" id="KW-0805">Transcription regulation</keyword>
<dbReference type="Proteomes" id="UP001231189">
    <property type="component" value="Unassembled WGS sequence"/>
</dbReference>
<dbReference type="GO" id="GO:0035101">
    <property type="term" value="C:FACT complex"/>
    <property type="evidence" value="ECO:0007669"/>
    <property type="project" value="UniProtKB-UniRule"/>
</dbReference>
<keyword evidence="2 10" id="KW-0158">Chromosome</keyword>
<feature type="compositionally biased region" description="Acidic residues" evidence="11">
    <location>
        <begin position="222"/>
        <end position="233"/>
    </location>
</feature>
<sequence length="416" mass="47068">MITLLHFHLHNHIVVGNKKTKDVQFYVEVMDVVQTVGGSRRSALDPDEIEEEQREKDRKNRINMEFQNYVNKVNDHWSQAQFKGLDLEFDVPLRELGFHGVPYKASAFIIPTSTCLVELIETPFLVVTLGEIEIVNLQRVGFGTKNFDMAIVLKDFKKDVLRIDSIPSTSLHAIKEWLDTTDLKYYESRLNLNWHPILKTIIDDPQKFVEDGGWEFLNMEASDSETEESEESDQGYQPSDAEPESESEDDSDSASLVESDEDEEEDSDGDSEEEKGKTWDELEREATNADREHGGESDSEEERRRRKVNTFSKSGPPPQRGSGSSKHRPAPERGSGSKVSWAYQPTTRQVGCLHGPREPARTTHATAQRNGLLEDEARNGRGIEEENQAKTALLYLSLYLSLPSQAPIPLSPSCCI</sequence>
<evidence type="ECO:0000256" key="9">
    <source>
        <dbReference type="ARBA" id="ARBA00023242"/>
    </source>
</evidence>
<dbReference type="GO" id="GO:0031491">
    <property type="term" value="F:nucleosome binding"/>
    <property type="evidence" value="ECO:0007669"/>
    <property type="project" value="TreeGrafter"/>
</dbReference>
<evidence type="ECO:0000256" key="1">
    <source>
        <dbReference type="ARBA" id="ARBA00010779"/>
    </source>
</evidence>
<dbReference type="GO" id="GO:0006260">
    <property type="term" value="P:DNA replication"/>
    <property type="evidence" value="ECO:0007669"/>
    <property type="project" value="UniProtKB-KW"/>
</dbReference>
<dbReference type="Gene3D" id="2.30.29.150">
    <property type="match status" value="1"/>
</dbReference>
<dbReference type="GO" id="GO:0006281">
    <property type="term" value="P:DNA repair"/>
    <property type="evidence" value="ECO:0007669"/>
    <property type="project" value="UniProtKB-UniRule"/>
</dbReference>
<protein>
    <recommendedName>
        <fullName evidence="10">FACT complex subunit</fullName>
    </recommendedName>
</protein>
<feature type="domain" description="Histone chaperone RTT106/FACT complex subunit SPT16-like middle" evidence="12">
    <location>
        <begin position="98"/>
        <end position="188"/>
    </location>
</feature>
<dbReference type="FunFam" id="2.30.29.30:FF:000017">
    <property type="entry name" value="FACT complex subunit SPT16"/>
    <property type="match status" value="1"/>
</dbReference>
<evidence type="ECO:0000256" key="4">
    <source>
        <dbReference type="ARBA" id="ARBA00022763"/>
    </source>
</evidence>
<dbReference type="Pfam" id="PF24824">
    <property type="entry name" value="PH_SPT16"/>
    <property type="match status" value="1"/>
</dbReference>
<evidence type="ECO:0000256" key="2">
    <source>
        <dbReference type="ARBA" id="ARBA00022454"/>
    </source>
</evidence>
<accession>A0AAD8TFC6</accession>
<evidence type="ECO:0000256" key="3">
    <source>
        <dbReference type="ARBA" id="ARBA00022705"/>
    </source>
</evidence>
<keyword evidence="9 10" id="KW-0539">Nucleus</keyword>
<evidence type="ECO:0000259" key="12">
    <source>
        <dbReference type="SMART" id="SM01287"/>
    </source>
</evidence>
<gene>
    <name evidence="13" type="ORF">QYE76_041451</name>
</gene>
<dbReference type="EMBL" id="JAUUTY010000002">
    <property type="protein sequence ID" value="KAK1680603.1"/>
    <property type="molecule type" value="Genomic_DNA"/>
</dbReference>
<keyword evidence="8 10" id="KW-0234">DNA repair</keyword>
<comment type="similarity">
    <text evidence="1 10">Belongs to the peptidase M24 family. SPT16 subfamily.</text>
</comment>
<dbReference type="PANTHER" id="PTHR13980:SF15">
    <property type="entry name" value="FACT COMPLEX SUBUNIT SPT16"/>
    <property type="match status" value="1"/>
</dbReference>